<dbReference type="AlphaFoldDB" id="A0AAW6M4T6"/>
<feature type="domain" description="Polymerase/histidinol phosphatase N-terminal" evidence="1">
    <location>
        <begin position="4"/>
        <end position="70"/>
    </location>
</feature>
<dbReference type="InterPro" id="IPR003141">
    <property type="entry name" value="Pol/His_phosphatase_N"/>
</dbReference>
<evidence type="ECO:0000313" key="3">
    <source>
        <dbReference type="Proteomes" id="UP001221924"/>
    </source>
</evidence>
<dbReference type="GO" id="GO:0004534">
    <property type="term" value="F:5'-3' RNA exonuclease activity"/>
    <property type="evidence" value="ECO:0007669"/>
    <property type="project" value="TreeGrafter"/>
</dbReference>
<dbReference type="InterPro" id="IPR004013">
    <property type="entry name" value="PHP_dom"/>
</dbReference>
<dbReference type="SMART" id="SM00481">
    <property type="entry name" value="POLIIIAc"/>
    <property type="match status" value="1"/>
</dbReference>
<dbReference type="Proteomes" id="UP001221924">
    <property type="component" value="Unassembled WGS sequence"/>
</dbReference>
<evidence type="ECO:0000259" key="1">
    <source>
        <dbReference type="SMART" id="SM00481"/>
    </source>
</evidence>
<evidence type="ECO:0000313" key="2">
    <source>
        <dbReference type="EMBL" id="MDE8696676.1"/>
    </source>
</evidence>
<dbReference type="EMBL" id="JARFID010000030">
    <property type="protein sequence ID" value="MDE8696676.1"/>
    <property type="molecule type" value="Genomic_DNA"/>
</dbReference>
<comment type="caution">
    <text evidence="2">The sequence shown here is derived from an EMBL/GenBank/DDBJ whole genome shotgun (WGS) entry which is preliminary data.</text>
</comment>
<dbReference type="CDD" id="cd07438">
    <property type="entry name" value="PHP_HisPPase_AMP"/>
    <property type="match status" value="1"/>
</dbReference>
<dbReference type="GO" id="GO:0035312">
    <property type="term" value="F:5'-3' DNA exonuclease activity"/>
    <property type="evidence" value="ECO:0007669"/>
    <property type="project" value="TreeGrafter"/>
</dbReference>
<protein>
    <submittedName>
        <fullName evidence="2">PHP domain-containing protein</fullName>
    </submittedName>
</protein>
<name>A0AAW6M4T6_9BACE</name>
<dbReference type="Gene3D" id="1.10.150.650">
    <property type="match status" value="1"/>
</dbReference>
<dbReference type="SUPFAM" id="SSF89550">
    <property type="entry name" value="PHP domain-like"/>
    <property type="match status" value="1"/>
</dbReference>
<dbReference type="RefSeq" id="WP_149925383.1">
    <property type="nucleotide sequence ID" value="NZ_CAXKYC010000016.1"/>
</dbReference>
<dbReference type="Gene3D" id="3.20.20.140">
    <property type="entry name" value="Metal-dependent hydrolases"/>
    <property type="match status" value="1"/>
</dbReference>
<accession>A0AAW6M4T6</accession>
<reference evidence="2" key="1">
    <citation type="submission" date="2023-03" db="EMBL/GenBank/DDBJ databases">
        <title>DFI Biobank Strains.</title>
        <authorList>
            <person name="Mostad J."/>
            <person name="Paddock L."/>
            <person name="Medina S."/>
            <person name="Waligurski E."/>
            <person name="Barat B."/>
            <person name="Smith R."/>
            <person name="Burgo V."/>
            <person name="Metcalfe C."/>
            <person name="Woodson C."/>
            <person name="Sundararajan A."/>
            <person name="Ramaswamy R."/>
            <person name="Lin H."/>
            <person name="Pamer E.G."/>
        </authorList>
    </citation>
    <scope>NUCLEOTIDE SEQUENCE</scope>
    <source>
        <strain evidence="2">DFI.9.5</strain>
    </source>
</reference>
<dbReference type="InterPro" id="IPR052018">
    <property type="entry name" value="PHP_domain"/>
</dbReference>
<dbReference type="PANTHER" id="PTHR42924:SF3">
    <property type="entry name" value="POLYMERASE_HISTIDINOL PHOSPHATASE N-TERMINAL DOMAIN-CONTAINING PROTEIN"/>
    <property type="match status" value="1"/>
</dbReference>
<dbReference type="PANTHER" id="PTHR42924">
    <property type="entry name" value="EXONUCLEASE"/>
    <property type="match status" value="1"/>
</dbReference>
<dbReference type="Pfam" id="PF02811">
    <property type="entry name" value="PHP"/>
    <property type="match status" value="1"/>
</dbReference>
<organism evidence="2 3">
    <name type="scientific">Bacteroides cellulosilyticus</name>
    <dbReference type="NCBI Taxonomy" id="246787"/>
    <lineage>
        <taxon>Bacteria</taxon>
        <taxon>Pseudomonadati</taxon>
        <taxon>Bacteroidota</taxon>
        <taxon>Bacteroidia</taxon>
        <taxon>Bacteroidales</taxon>
        <taxon>Bacteroidaceae</taxon>
        <taxon>Bacteroides</taxon>
    </lineage>
</organism>
<gene>
    <name evidence="2" type="ORF">PZH42_21450</name>
</gene>
<sequence>MIKADLHIHSHYSSDGEFKIIDIINKCLAQNIDTFSLTDHNSVKGVQEAADGAQQAGIRFIPGIEIDCNYEGVNLHLLGYHIDWKSYDFLLLEEDIASKVMNSFSEMIDNLHRLGFTIEADAVLDQANVKLPSGELIAEVMLNSDIYASPLLSPYMKGGKRSDMPYINFYLDYFAQGKPAFVPIQYMSFRHAVEMIKDNGGIPIVAHPGLNLKGREQIAEKLLDNGAKGLEVFNNYHQSNQISYFASLVQRQKAIMTCGSDFHGKTKPLINIGQFNFEGQFEDYLKESIYLHLYNNNSSLSFELT</sequence>
<proteinExistence type="predicted"/>
<dbReference type="InterPro" id="IPR016195">
    <property type="entry name" value="Pol/histidinol_Pase-like"/>
</dbReference>